<keyword evidence="1" id="KW-0472">Membrane</keyword>
<reference evidence="2" key="1">
    <citation type="submission" date="2019-08" db="EMBL/GenBank/DDBJ databases">
        <authorList>
            <person name="Kucharzyk K."/>
            <person name="Murdoch R.W."/>
            <person name="Higgins S."/>
            <person name="Loffler F."/>
        </authorList>
    </citation>
    <scope>NUCLEOTIDE SEQUENCE</scope>
</reference>
<proteinExistence type="predicted"/>
<name>A0A645AL98_9ZZZZ</name>
<feature type="transmembrane region" description="Helical" evidence="1">
    <location>
        <begin position="12"/>
        <end position="31"/>
    </location>
</feature>
<keyword evidence="1" id="KW-1133">Transmembrane helix</keyword>
<gene>
    <name evidence="2" type="ORF">SDC9_100777</name>
</gene>
<evidence type="ECO:0000313" key="2">
    <source>
        <dbReference type="EMBL" id="MPM54005.1"/>
    </source>
</evidence>
<evidence type="ECO:0000256" key="1">
    <source>
        <dbReference type="SAM" id="Phobius"/>
    </source>
</evidence>
<comment type="caution">
    <text evidence="2">The sequence shown here is derived from an EMBL/GenBank/DDBJ whole genome shotgun (WGS) entry which is preliminary data.</text>
</comment>
<keyword evidence="1" id="KW-0812">Transmembrane</keyword>
<organism evidence="2">
    <name type="scientific">bioreactor metagenome</name>
    <dbReference type="NCBI Taxonomy" id="1076179"/>
    <lineage>
        <taxon>unclassified sequences</taxon>
        <taxon>metagenomes</taxon>
        <taxon>ecological metagenomes</taxon>
    </lineage>
</organism>
<dbReference type="AlphaFoldDB" id="A0A645AL98"/>
<dbReference type="EMBL" id="VSSQ01014605">
    <property type="protein sequence ID" value="MPM54005.1"/>
    <property type="molecule type" value="Genomic_DNA"/>
</dbReference>
<sequence length="83" mass="8959">MPAIKAVPIKTIAIFPIIFPNLFILPMLAMAEATLKKTKGTIMVNIKFKKICPKGSSIVALGPNTIPIIPPNSIDKSNTMEVL</sequence>
<accession>A0A645AL98</accession>
<protein>
    <submittedName>
        <fullName evidence="2">Uncharacterized protein</fullName>
    </submittedName>
</protein>